<dbReference type="PANTHER" id="PTHR13800">
    <property type="entry name" value="TRANSIENT RECEPTOR POTENTIAL CATION CHANNEL, SUBFAMILY M, MEMBER 6"/>
    <property type="match status" value="1"/>
</dbReference>
<dbReference type="InterPro" id="IPR050927">
    <property type="entry name" value="TRPM"/>
</dbReference>
<feature type="domain" description="TRPM-like" evidence="5">
    <location>
        <begin position="116"/>
        <end position="178"/>
    </location>
</feature>
<dbReference type="AlphaFoldDB" id="E4Z183"/>
<organism evidence="6">
    <name type="scientific">Oikopleura dioica</name>
    <name type="common">Tunicate</name>
    <dbReference type="NCBI Taxonomy" id="34765"/>
    <lineage>
        <taxon>Eukaryota</taxon>
        <taxon>Metazoa</taxon>
        <taxon>Chordata</taxon>
        <taxon>Tunicata</taxon>
        <taxon>Appendicularia</taxon>
        <taxon>Copelata</taxon>
        <taxon>Oikopleuridae</taxon>
        <taxon>Oikopleura</taxon>
    </lineage>
</organism>
<gene>
    <name evidence="6" type="ORF">GSOID_T00023536001</name>
</gene>
<evidence type="ECO:0000256" key="2">
    <source>
        <dbReference type="ARBA" id="ARBA00022692"/>
    </source>
</evidence>
<dbReference type="GO" id="GO:0005886">
    <property type="term" value="C:plasma membrane"/>
    <property type="evidence" value="ECO:0007669"/>
    <property type="project" value="TreeGrafter"/>
</dbReference>
<comment type="subcellular location">
    <subcellularLocation>
        <location evidence="1">Membrane</location>
        <topology evidence="1">Multi-pass membrane protein</topology>
    </subcellularLocation>
</comment>
<protein>
    <recommendedName>
        <fullName evidence="5">TRPM-like domain-containing protein</fullName>
    </recommendedName>
</protein>
<dbReference type="EMBL" id="FN656451">
    <property type="protein sequence ID" value="CBY41461.1"/>
    <property type="molecule type" value="Genomic_DNA"/>
</dbReference>
<dbReference type="Proteomes" id="UP000011014">
    <property type="component" value="Unassembled WGS sequence"/>
</dbReference>
<keyword evidence="4" id="KW-0472">Membrane</keyword>
<accession>E4Z183</accession>
<dbReference type="Pfam" id="PF25508">
    <property type="entry name" value="TRPM2"/>
    <property type="match status" value="1"/>
</dbReference>
<reference evidence="6" key="1">
    <citation type="journal article" date="2010" name="Science">
        <title>Plasticity of animal genome architecture unmasked by rapid evolution of a pelagic tunicate.</title>
        <authorList>
            <person name="Denoeud F."/>
            <person name="Henriet S."/>
            <person name="Mungpakdee S."/>
            <person name="Aury J.M."/>
            <person name="Da Silva C."/>
            <person name="Brinkmann H."/>
            <person name="Mikhaleva J."/>
            <person name="Olsen L.C."/>
            <person name="Jubin C."/>
            <person name="Canestro C."/>
            <person name="Bouquet J.M."/>
            <person name="Danks G."/>
            <person name="Poulain J."/>
            <person name="Campsteijn C."/>
            <person name="Adamski M."/>
            <person name="Cross I."/>
            <person name="Yadetie F."/>
            <person name="Muffato M."/>
            <person name="Louis A."/>
            <person name="Butcher S."/>
            <person name="Tsagkogeorga G."/>
            <person name="Konrad A."/>
            <person name="Singh S."/>
            <person name="Jensen M.F."/>
            <person name="Cong E.H."/>
            <person name="Eikeseth-Otteraa H."/>
            <person name="Noel B."/>
            <person name="Anthouard V."/>
            <person name="Porcel B.M."/>
            <person name="Kachouri-Lafond R."/>
            <person name="Nishino A."/>
            <person name="Ugolini M."/>
            <person name="Chourrout P."/>
            <person name="Nishida H."/>
            <person name="Aasland R."/>
            <person name="Huzurbazar S."/>
            <person name="Westhof E."/>
            <person name="Delsuc F."/>
            <person name="Lehrach H."/>
            <person name="Reinhardt R."/>
            <person name="Weissenbach J."/>
            <person name="Roy S.W."/>
            <person name="Artiguenave F."/>
            <person name="Postlethwait J.H."/>
            <person name="Manak J.R."/>
            <person name="Thompson E.M."/>
            <person name="Jaillon O."/>
            <person name="Du Pasquier L."/>
            <person name="Boudinot P."/>
            <person name="Liberles D.A."/>
            <person name="Volff J.N."/>
            <person name="Philippe H."/>
            <person name="Lenhard B."/>
            <person name="Roest Crollius H."/>
            <person name="Wincker P."/>
            <person name="Chourrout D."/>
        </authorList>
    </citation>
    <scope>NUCLEOTIDE SEQUENCE [LARGE SCALE GENOMIC DNA]</scope>
</reference>
<evidence type="ECO:0000313" key="6">
    <source>
        <dbReference type="EMBL" id="CBY41461.1"/>
    </source>
</evidence>
<sequence>MEMEWILPENWKAEEKAFRKGEDENEEIEPEASFKEKCGKAFVIRELAMWSCLFNRWELVDIIRDHVKNQEDISSEGKSKEEDQIENLGTVLGVELGIAVLIHNCHKVTQKYITLSELQSSYKEQQEKIEDYTVHLIESCYEQDYDQSLLLIRVENRHWGKRTALQLAEQARLSTFMSTDAVQDLLDKIWTGGLEPTSSFRLTICSICPLLVPLFMKESKDPYIDRIKWMKSGFFWTGKHFKSTGMSPNEDDSPRLSFIIF</sequence>
<evidence type="ECO:0000259" key="5">
    <source>
        <dbReference type="Pfam" id="PF25508"/>
    </source>
</evidence>
<dbReference type="PANTHER" id="PTHR13800:SF1">
    <property type="entry name" value="TRANSIENT RECEPTOR POTENTIAL CATION CHANNEL TRPM"/>
    <property type="match status" value="1"/>
</dbReference>
<evidence type="ECO:0000256" key="3">
    <source>
        <dbReference type="ARBA" id="ARBA00022989"/>
    </source>
</evidence>
<dbReference type="InterPro" id="IPR057366">
    <property type="entry name" value="TRPM-like"/>
</dbReference>
<keyword evidence="3" id="KW-1133">Transmembrane helix</keyword>
<keyword evidence="2" id="KW-0812">Transmembrane</keyword>
<dbReference type="GO" id="GO:0005261">
    <property type="term" value="F:monoatomic cation channel activity"/>
    <property type="evidence" value="ECO:0007669"/>
    <property type="project" value="TreeGrafter"/>
</dbReference>
<evidence type="ECO:0000256" key="4">
    <source>
        <dbReference type="ARBA" id="ARBA00023136"/>
    </source>
</evidence>
<evidence type="ECO:0000256" key="1">
    <source>
        <dbReference type="ARBA" id="ARBA00004141"/>
    </source>
</evidence>
<proteinExistence type="predicted"/>
<dbReference type="GO" id="GO:0030001">
    <property type="term" value="P:metal ion transport"/>
    <property type="evidence" value="ECO:0007669"/>
    <property type="project" value="TreeGrafter"/>
</dbReference>
<name>E4Z183_OIKDI</name>